<sequence length="96" mass="10835">HIEVNWFTPHKVRSLVATGSEGSAYLDYIEQELKIYNSHGVREVEIEKAEPLKLELEHFLKCVQNDTELLVNGYDGLRTLDIALQAEQAGVNVQGL</sequence>
<gene>
    <name evidence="1" type="ORF">S06H3_11020</name>
</gene>
<comment type="caution">
    <text evidence="1">The sequence shown here is derived from an EMBL/GenBank/DDBJ whole genome shotgun (WGS) entry which is preliminary data.</text>
</comment>
<feature type="non-terminal residue" evidence="1">
    <location>
        <position position="1"/>
    </location>
</feature>
<protein>
    <recommendedName>
        <fullName evidence="2">Gfo/Idh/MocA-like oxidoreductase C-terminal domain-containing protein</fullName>
    </recommendedName>
</protein>
<evidence type="ECO:0000313" key="1">
    <source>
        <dbReference type="EMBL" id="GAI12830.1"/>
    </source>
</evidence>
<dbReference type="AlphaFoldDB" id="X1MDR8"/>
<dbReference type="EMBL" id="BARV01005240">
    <property type="protein sequence ID" value="GAI12830.1"/>
    <property type="molecule type" value="Genomic_DNA"/>
</dbReference>
<proteinExistence type="predicted"/>
<organism evidence="1">
    <name type="scientific">marine sediment metagenome</name>
    <dbReference type="NCBI Taxonomy" id="412755"/>
    <lineage>
        <taxon>unclassified sequences</taxon>
        <taxon>metagenomes</taxon>
        <taxon>ecological metagenomes</taxon>
    </lineage>
</organism>
<accession>X1MDR8</accession>
<dbReference type="Gene3D" id="3.30.360.10">
    <property type="entry name" value="Dihydrodipicolinate Reductase, domain 2"/>
    <property type="match status" value="1"/>
</dbReference>
<name>X1MDR8_9ZZZZ</name>
<reference evidence="1" key="1">
    <citation type="journal article" date="2014" name="Front. Microbiol.">
        <title>High frequency of phylogenetically diverse reductive dehalogenase-homologous genes in deep subseafloor sedimentary metagenomes.</title>
        <authorList>
            <person name="Kawai M."/>
            <person name="Futagami T."/>
            <person name="Toyoda A."/>
            <person name="Takaki Y."/>
            <person name="Nishi S."/>
            <person name="Hori S."/>
            <person name="Arai W."/>
            <person name="Tsubouchi T."/>
            <person name="Morono Y."/>
            <person name="Uchiyama I."/>
            <person name="Ito T."/>
            <person name="Fujiyama A."/>
            <person name="Inagaki F."/>
            <person name="Takami H."/>
        </authorList>
    </citation>
    <scope>NUCLEOTIDE SEQUENCE</scope>
    <source>
        <strain evidence="1">Expedition CK06-06</strain>
    </source>
</reference>
<evidence type="ECO:0008006" key="2">
    <source>
        <dbReference type="Google" id="ProtNLM"/>
    </source>
</evidence>